<dbReference type="EMBL" id="SNZH01000005">
    <property type="protein sequence ID" value="TDR44923.1"/>
    <property type="molecule type" value="Genomic_DNA"/>
</dbReference>
<dbReference type="Proteomes" id="UP000295293">
    <property type="component" value="Unassembled WGS sequence"/>
</dbReference>
<reference evidence="1 2" key="1">
    <citation type="submission" date="2019-03" db="EMBL/GenBank/DDBJ databases">
        <title>Genomic Encyclopedia of Type Strains, Phase IV (KMG-IV): sequencing the most valuable type-strain genomes for metagenomic binning, comparative biology and taxonomic classification.</title>
        <authorList>
            <person name="Goeker M."/>
        </authorList>
    </citation>
    <scope>NUCLEOTIDE SEQUENCE [LARGE SCALE GENOMIC DNA]</scope>
    <source>
        <strain evidence="1 2">DSM 21667</strain>
    </source>
</reference>
<proteinExistence type="predicted"/>
<dbReference type="AlphaFoldDB" id="A0A4R6Z073"/>
<keyword evidence="2" id="KW-1185">Reference proteome</keyword>
<evidence type="ECO:0000313" key="1">
    <source>
        <dbReference type="EMBL" id="TDR44923.1"/>
    </source>
</evidence>
<evidence type="ECO:0000313" key="2">
    <source>
        <dbReference type="Proteomes" id="UP000295293"/>
    </source>
</evidence>
<accession>A0A4R6Z073</accession>
<gene>
    <name evidence="1" type="ORF">DFR29_105106</name>
</gene>
<organism evidence="1 2">
    <name type="scientific">Tahibacter aquaticus</name>
    <dbReference type="NCBI Taxonomy" id="520092"/>
    <lineage>
        <taxon>Bacteria</taxon>
        <taxon>Pseudomonadati</taxon>
        <taxon>Pseudomonadota</taxon>
        <taxon>Gammaproteobacteria</taxon>
        <taxon>Lysobacterales</taxon>
        <taxon>Rhodanobacteraceae</taxon>
        <taxon>Tahibacter</taxon>
    </lineage>
</organism>
<sequence>MLPVCATRGVLRFGERGDGSGKAATSYRAALRYKGSDYFQSAASGYLPYAYPYPSR</sequence>
<protein>
    <submittedName>
        <fullName evidence="1">Uncharacterized protein</fullName>
    </submittedName>
</protein>
<comment type="caution">
    <text evidence="1">The sequence shown here is derived from an EMBL/GenBank/DDBJ whole genome shotgun (WGS) entry which is preliminary data.</text>
</comment>
<name>A0A4R6Z073_9GAMM</name>